<comment type="caution">
    <text evidence="9">The sequence shown here is derived from an EMBL/GenBank/DDBJ whole genome shotgun (WGS) entry which is preliminary data.</text>
</comment>
<sequence>MPRSKGSGVRTRRRHKKILNLAKGYRGTRSKLQKRAHEAVLRAGEHAFEGRKNKKRDMKKLWIVRINAALSKHDIMYSRFMAGLKKAKIDLNRKMLAEMAINDPKGFKEVVEKVKKFL</sequence>
<dbReference type="GO" id="GO:0000027">
    <property type="term" value="P:ribosomal large subunit assembly"/>
    <property type="evidence" value="ECO:0007669"/>
    <property type="project" value="UniProtKB-UniRule"/>
</dbReference>
<name>A0A7X9HSR5_UNCKA</name>
<evidence type="ECO:0000256" key="5">
    <source>
        <dbReference type="ARBA" id="ARBA00023274"/>
    </source>
</evidence>
<reference evidence="9 10" key="1">
    <citation type="journal article" date="2020" name="Biotechnol. Biofuels">
        <title>New insights from the biogas microbiome by comprehensive genome-resolved metagenomics of nearly 1600 species originating from multiple anaerobic digesters.</title>
        <authorList>
            <person name="Campanaro S."/>
            <person name="Treu L."/>
            <person name="Rodriguez-R L.M."/>
            <person name="Kovalovszki A."/>
            <person name="Ziels R.M."/>
            <person name="Maus I."/>
            <person name="Zhu X."/>
            <person name="Kougias P.G."/>
            <person name="Basile A."/>
            <person name="Luo G."/>
            <person name="Schluter A."/>
            <person name="Konstantinidis K.T."/>
            <person name="Angelidaki I."/>
        </authorList>
    </citation>
    <scope>NUCLEOTIDE SEQUENCE [LARGE SCALE GENOMIC DNA]</scope>
    <source>
        <strain evidence="9">AS27yjCOA_202</strain>
    </source>
</reference>
<accession>A0A7X9HSR5</accession>
<evidence type="ECO:0000256" key="4">
    <source>
        <dbReference type="ARBA" id="ARBA00022980"/>
    </source>
</evidence>
<evidence type="ECO:0000256" key="3">
    <source>
        <dbReference type="ARBA" id="ARBA00022884"/>
    </source>
</evidence>
<dbReference type="InterPro" id="IPR035566">
    <property type="entry name" value="Ribosomal_protein_bL20_C"/>
</dbReference>
<keyword evidence="2 7" id="KW-0699">rRNA-binding</keyword>
<dbReference type="Pfam" id="PF00453">
    <property type="entry name" value="Ribosomal_L20"/>
    <property type="match status" value="1"/>
</dbReference>
<evidence type="ECO:0000256" key="1">
    <source>
        <dbReference type="ARBA" id="ARBA00007698"/>
    </source>
</evidence>
<dbReference type="PANTHER" id="PTHR10986">
    <property type="entry name" value="39S RIBOSOMAL PROTEIN L20"/>
    <property type="match status" value="1"/>
</dbReference>
<organism evidence="9 10">
    <name type="scientific">candidate division WWE3 bacterium</name>
    <dbReference type="NCBI Taxonomy" id="2053526"/>
    <lineage>
        <taxon>Bacteria</taxon>
        <taxon>Katanobacteria</taxon>
    </lineage>
</organism>
<dbReference type="CDD" id="cd07026">
    <property type="entry name" value="Ribosomal_L20"/>
    <property type="match status" value="1"/>
</dbReference>
<protein>
    <recommendedName>
        <fullName evidence="6 7">Large ribosomal subunit protein bL20</fullName>
    </recommendedName>
</protein>
<keyword evidence="5 7" id="KW-0687">Ribonucleoprotein</keyword>
<dbReference type="Gene3D" id="1.10.1900.20">
    <property type="entry name" value="Ribosomal protein L20"/>
    <property type="match status" value="1"/>
</dbReference>
<dbReference type="NCBIfam" id="TIGR01032">
    <property type="entry name" value="rplT_bact"/>
    <property type="match status" value="1"/>
</dbReference>
<dbReference type="Gene3D" id="6.10.160.10">
    <property type="match status" value="1"/>
</dbReference>
<dbReference type="EMBL" id="JAAZNV010000007">
    <property type="protein sequence ID" value="NMB91627.1"/>
    <property type="molecule type" value="Genomic_DNA"/>
</dbReference>
<dbReference type="GO" id="GO:0019843">
    <property type="term" value="F:rRNA binding"/>
    <property type="evidence" value="ECO:0007669"/>
    <property type="project" value="UniProtKB-UniRule"/>
</dbReference>
<keyword evidence="4 7" id="KW-0689">Ribosomal protein</keyword>
<comment type="function">
    <text evidence="7 8">Binds directly to 23S ribosomal RNA and is necessary for the in vitro assembly process of the 50S ribosomal subunit. It is not involved in the protein synthesizing functions of that subunit.</text>
</comment>
<dbReference type="PROSITE" id="PS00937">
    <property type="entry name" value="RIBOSOMAL_L20"/>
    <property type="match status" value="1"/>
</dbReference>
<dbReference type="HAMAP" id="MF_00382">
    <property type="entry name" value="Ribosomal_bL20"/>
    <property type="match status" value="1"/>
</dbReference>
<dbReference type="GO" id="GO:1990904">
    <property type="term" value="C:ribonucleoprotein complex"/>
    <property type="evidence" value="ECO:0007669"/>
    <property type="project" value="UniProtKB-KW"/>
</dbReference>
<dbReference type="PRINTS" id="PR00062">
    <property type="entry name" value="RIBOSOMALL20"/>
</dbReference>
<evidence type="ECO:0000313" key="9">
    <source>
        <dbReference type="EMBL" id="NMB91627.1"/>
    </source>
</evidence>
<proteinExistence type="inferred from homology"/>
<keyword evidence="3 7" id="KW-0694">RNA-binding</keyword>
<dbReference type="GO" id="GO:0003735">
    <property type="term" value="F:structural constituent of ribosome"/>
    <property type="evidence" value="ECO:0007669"/>
    <property type="project" value="InterPro"/>
</dbReference>
<dbReference type="AlphaFoldDB" id="A0A7X9HSR5"/>
<dbReference type="FunFam" id="1.10.1900.20:FF:000001">
    <property type="entry name" value="50S ribosomal protein L20"/>
    <property type="match status" value="1"/>
</dbReference>
<evidence type="ECO:0000256" key="8">
    <source>
        <dbReference type="RuleBase" id="RU000560"/>
    </source>
</evidence>
<gene>
    <name evidence="7 9" type="primary">rplT</name>
    <name evidence="9" type="ORF">GYA37_02125</name>
</gene>
<dbReference type="InterPro" id="IPR049946">
    <property type="entry name" value="RIBOSOMAL_L20_CS"/>
</dbReference>
<evidence type="ECO:0000256" key="6">
    <source>
        <dbReference type="ARBA" id="ARBA00035172"/>
    </source>
</evidence>
<evidence type="ECO:0000256" key="2">
    <source>
        <dbReference type="ARBA" id="ARBA00022730"/>
    </source>
</evidence>
<dbReference type="GO" id="GO:0005840">
    <property type="term" value="C:ribosome"/>
    <property type="evidence" value="ECO:0007669"/>
    <property type="project" value="UniProtKB-KW"/>
</dbReference>
<comment type="similarity">
    <text evidence="1 7 8">Belongs to the bacterial ribosomal protein bL20 family.</text>
</comment>
<evidence type="ECO:0000256" key="7">
    <source>
        <dbReference type="HAMAP-Rule" id="MF_00382"/>
    </source>
</evidence>
<dbReference type="SUPFAM" id="SSF74731">
    <property type="entry name" value="Ribosomal protein L20"/>
    <property type="match status" value="1"/>
</dbReference>
<evidence type="ECO:0000313" key="10">
    <source>
        <dbReference type="Proteomes" id="UP000590542"/>
    </source>
</evidence>
<dbReference type="InterPro" id="IPR005813">
    <property type="entry name" value="Ribosomal_bL20"/>
</dbReference>
<dbReference type="GO" id="GO:0006412">
    <property type="term" value="P:translation"/>
    <property type="evidence" value="ECO:0007669"/>
    <property type="project" value="InterPro"/>
</dbReference>
<dbReference type="Proteomes" id="UP000590542">
    <property type="component" value="Unassembled WGS sequence"/>
</dbReference>